<sequence length="429" mass="47728">MPRPKTDQEIQVGWGDLQWKFMNWFNTNTAAIDRCYWPGADWDAFDQLVAKDFPQKEHQEAFRVWSDEWLDRHTQRMTYKMEAKEFIAQVMATNFTNNQAVSELLKTIALYNMPWVPIGTNQFEGVKSYYAFKPSVDFLKPERVEHGPDVVGKYMLTMKAKPKTSAASGTTSGLTPASPSSNVFNPSTGSTSVGESAYPRARSSTTSNASPAKENPEKAPDKDEYFVFAQIGTLHVYGADYIPAVPGNMKRINQGPWWSNGFAVVVELNNKGGHGAVYIVYNHAPLKTKETFPEYAGPSEGDETAFEGAAAYHEPGKVHPSVKTKFKVARIADSIVRLGNLQNNFQFNVPTSNYYTQFSTTKIVTDKNGKRSILHAKDPPKPPSNAGSPTPKPPLNTGSPAQRRPPNTGSPTRRQPPPTESPTRRDFGW</sequence>
<dbReference type="VEuPathDB" id="FungiDB:FPRO_11129"/>
<evidence type="ECO:0000313" key="2">
    <source>
        <dbReference type="EMBL" id="CZR41540.1"/>
    </source>
</evidence>
<dbReference type="AlphaFoldDB" id="A0A1L7VPD4"/>
<gene>
    <name evidence="2" type="ORF">FPRO_11129</name>
</gene>
<dbReference type="Proteomes" id="UP000183971">
    <property type="component" value="Unassembled WGS sequence"/>
</dbReference>
<feature type="compositionally biased region" description="Basic and acidic residues" evidence="1">
    <location>
        <begin position="366"/>
        <end position="380"/>
    </location>
</feature>
<name>A0A1L7VPD4_FUSPR</name>
<protein>
    <submittedName>
        <fullName evidence="2">Uncharacterized protein</fullName>
    </submittedName>
</protein>
<evidence type="ECO:0000313" key="3">
    <source>
        <dbReference type="Proteomes" id="UP000183971"/>
    </source>
</evidence>
<feature type="compositionally biased region" description="Low complexity" evidence="1">
    <location>
        <begin position="164"/>
        <end position="181"/>
    </location>
</feature>
<accession>A0A1L7VPD4</accession>
<feature type="region of interest" description="Disordered" evidence="1">
    <location>
        <begin position="164"/>
        <end position="221"/>
    </location>
</feature>
<comment type="caution">
    <text evidence="2">The sequence shown here is derived from an EMBL/GenBank/DDBJ whole genome shotgun (WGS) entry which is preliminary data.</text>
</comment>
<keyword evidence="3" id="KW-1185">Reference proteome</keyword>
<reference evidence="3" key="1">
    <citation type="journal article" date="2016" name="Genome Biol. Evol.">
        <title>Comparative 'omics' of the Fusarium fujikuroi species complex highlights differences in genetic potential and metabolite synthesis.</title>
        <authorList>
            <person name="Niehaus E.-M."/>
            <person name="Muensterkoetter M."/>
            <person name="Proctor R.H."/>
            <person name="Brown D.W."/>
            <person name="Sharon A."/>
            <person name="Idan Y."/>
            <person name="Oren-Young L."/>
            <person name="Sieber C.M."/>
            <person name="Novak O."/>
            <person name="Pencik A."/>
            <person name="Tarkowska D."/>
            <person name="Hromadova K."/>
            <person name="Freeman S."/>
            <person name="Maymon M."/>
            <person name="Elazar M."/>
            <person name="Youssef S.A."/>
            <person name="El-Shabrawy E.S.M."/>
            <person name="Shalaby A.B.A."/>
            <person name="Houterman P."/>
            <person name="Brock N.L."/>
            <person name="Burkhardt I."/>
            <person name="Tsavkelova E.A."/>
            <person name="Dickschat J.S."/>
            <person name="Galuszka P."/>
            <person name="Gueldener U."/>
            <person name="Tudzynski B."/>
        </authorList>
    </citation>
    <scope>NUCLEOTIDE SEQUENCE [LARGE SCALE GENOMIC DNA]</scope>
    <source>
        <strain evidence="3">ET1</strain>
    </source>
</reference>
<proteinExistence type="predicted"/>
<evidence type="ECO:0000256" key="1">
    <source>
        <dbReference type="SAM" id="MobiDB-lite"/>
    </source>
</evidence>
<organism evidence="2 3">
    <name type="scientific">Fusarium proliferatum (strain ET1)</name>
    <name type="common">Orchid endophyte fungus</name>
    <dbReference type="NCBI Taxonomy" id="1227346"/>
    <lineage>
        <taxon>Eukaryota</taxon>
        <taxon>Fungi</taxon>
        <taxon>Dikarya</taxon>
        <taxon>Ascomycota</taxon>
        <taxon>Pezizomycotina</taxon>
        <taxon>Sordariomycetes</taxon>
        <taxon>Hypocreomycetidae</taxon>
        <taxon>Hypocreales</taxon>
        <taxon>Nectriaceae</taxon>
        <taxon>Fusarium</taxon>
        <taxon>Fusarium fujikuroi species complex</taxon>
    </lineage>
</organism>
<feature type="compositionally biased region" description="Polar residues" evidence="1">
    <location>
        <begin position="182"/>
        <end position="194"/>
    </location>
</feature>
<dbReference type="EMBL" id="FJOF01000005">
    <property type="protein sequence ID" value="CZR41540.1"/>
    <property type="molecule type" value="Genomic_DNA"/>
</dbReference>
<dbReference type="GeneID" id="42055999"/>
<dbReference type="RefSeq" id="XP_031082132.1">
    <property type="nucleotide sequence ID" value="XM_031232168.1"/>
</dbReference>
<feature type="region of interest" description="Disordered" evidence="1">
    <location>
        <begin position="366"/>
        <end position="429"/>
    </location>
</feature>
<feature type="compositionally biased region" description="Polar residues" evidence="1">
    <location>
        <begin position="396"/>
        <end position="413"/>
    </location>
</feature>